<name>A0AAD9X7S2_9ROSI</name>
<evidence type="ECO:0000313" key="2">
    <source>
        <dbReference type="EMBL" id="KAK2654435.1"/>
    </source>
</evidence>
<dbReference type="PANTHER" id="PTHR33710:SF64">
    <property type="entry name" value="ENDONUCLEASE_EXONUCLEASE_PHOSPHATASE DOMAIN-CONTAINING PROTEIN"/>
    <property type="match status" value="1"/>
</dbReference>
<dbReference type="SUPFAM" id="SSF56219">
    <property type="entry name" value="DNase I-like"/>
    <property type="match status" value="1"/>
</dbReference>
<dbReference type="Gene3D" id="3.60.10.10">
    <property type="entry name" value="Endonuclease/exonuclease/phosphatase"/>
    <property type="match status" value="1"/>
</dbReference>
<feature type="transmembrane region" description="Helical" evidence="1">
    <location>
        <begin position="44"/>
        <end position="67"/>
    </location>
</feature>
<keyword evidence="3" id="KW-1185">Reference proteome</keyword>
<accession>A0AAD9X7S2</accession>
<dbReference type="EMBL" id="JANJYI010000004">
    <property type="protein sequence ID" value="KAK2654435.1"/>
    <property type="molecule type" value="Genomic_DNA"/>
</dbReference>
<dbReference type="PANTHER" id="PTHR33710">
    <property type="entry name" value="BNAC02G09200D PROTEIN"/>
    <property type="match status" value="1"/>
</dbReference>
<gene>
    <name evidence="2" type="ORF">Ddye_014291</name>
</gene>
<dbReference type="AlphaFoldDB" id="A0AAD9X7S2"/>
<evidence type="ECO:0000313" key="3">
    <source>
        <dbReference type="Proteomes" id="UP001280121"/>
    </source>
</evidence>
<dbReference type="Proteomes" id="UP001280121">
    <property type="component" value="Unassembled WGS sequence"/>
</dbReference>
<keyword evidence="1" id="KW-0812">Transmembrane</keyword>
<keyword evidence="1" id="KW-0472">Membrane</keyword>
<organism evidence="2 3">
    <name type="scientific">Dipteronia dyeriana</name>
    <dbReference type="NCBI Taxonomy" id="168575"/>
    <lineage>
        <taxon>Eukaryota</taxon>
        <taxon>Viridiplantae</taxon>
        <taxon>Streptophyta</taxon>
        <taxon>Embryophyta</taxon>
        <taxon>Tracheophyta</taxon>
        <taxon>Spermatophyta</taxon>
        <taxon>Magnoliopsida</taxon>
        <taxon>eudicotyledons</taxon>
        <taxon>Gunneridae</taxon>
        <taxon>Pentapetalae</taxon>
        <taxon>rosids</taxon>
        <taxon>malvids</taxon>
        <taxon>Sapindales</taxon>
        <taxon>Sapindaceae</taxon>
        <taxon>Hippocastanoideae</taxon>
        <taxon>Acereae</taxon>
        <taxon>Dipteronia</taxon>
    </lineage>
</organism>
<protein>
    <submittedName>
        <fullName evidence="2">Uncharacterized protein</fullName>
    </submittedName>
</protein>
<sequence length="248" mass="28047">MQIGTALGFDFRGLEKDLAEVLARRETEDEVHVKEVKGFQFISFLLVWGFLFVMIAITWNISLALSWCISGDFNTVLEPSERLGVGCNMGSIRNFTSFVLQSKVVDIPLSGASFTWSNNRVKASWSALPRSLSDHCAIMIGEKKIDWGPCPFRFCNSWLEKKPLMQEDFDGWKGCNVRGSKSVNLAAEVQSAKNRMKKWLKVNCKATSSSKDLESDLTKIDSRASLEGWSEKLCQDHMVLLAKLWMEF</sequence>
<evidence type="ECO:0000256" key="1">
    <source>
        <dbReference type="SAM" id="Phobius"/>
    </source>
</evidence>
<proteinExistence type="predicted"/>
<dbReference type="InterPro" id="IPR036691">
    <property type="entry name" value="Endo/exonu/phosph_ase_sf"/>
</dbReference>
<keyword evidence="1" id="KW-1133">Transmembrane helix</keyword>
<reference evidence="2" key="1">
    <citation type="journal article" date="2023" name="Plant J.">
        <title>Genome sequences and population genomics provide insights into the demographic history, inbreeding, and mutation load of two 'living fossil' tree species of Dipteronia.</title>
        <authorList>
            <person name="Feng Y."/>
            <person name="Comes H.P."/>
            <person name="Chen J."/>
            <person name="Zhu S."/>
            <person name="Lu R."/>
            <person name="Zhang X."/>
            <person name="Li P."/>
            <person name="Qiu J."/>
            <person name="Olsen K.M."/>
            <person name="Qiu Y."/>
        </authorList>
    </citation>
    <scope>NUCLEOTIDE SEQUENCE</scope>
    <source>
        <strain evidence="2">KIB01</strain>
    </source>
</reference>
<comment type="caution">
    <text evidence="2">The sequence shown here is derived from an EMBL/GenBank/DDBJ whole genome shotgun (WGS) entry which is preliminary data.</text>
</comment>